<keyword evidence="1" id="KW-0812">Transmembrane</keyword>
<comment type="caution">
    <text evidence="2">The sequence shown here is derived from an EMBL/GenBank/DDBJ whole genome shotgun (WGS) entry which is preliminary data.</text>
</comment>
<evidence type="ECO:0000313" key="2">
    <source>
        <dbReference type="EMBL" id="MFC0634643.1"/>
    </source>
</evidence>
<dbReference type="RefSeq" id="WP_376836674.1">
    <property type="nucleotide sequence ID" value="NZ_JBHLSW010000007.1"/>
</dbReference>
<keyword evidence="3" id="KW-1185">Reference proteome</keyword>
<feature type="transmembrane region" description="Helical" evidence="1">
    <location>
        <begin position="32"/>
        <end position="54"/>
    </location>
</feature>
<dbReference type="Proteomes" id="UP001589906">
    <property type="component" value="Unassembled WGS sequence"/>
</dbReference>
<accession>A0ABV6R7V6</accession>
<reference evidence="2 3" key="1">
    <citation type="submission" date="2024-09" db="EMBL/GenBank/DDBJ databases">
        <authorList>
            <person name="Sun Q."/>
            <person name="Mori K."/>
        </authorList>
    </citation>
    <scope>NUCLEOTIDE SEQUENCE [LARGE SCALE GENOMIC DNA]</scope>
    <source>
        <strain evidence="2 3">NCAIM B.02621</strain>
    </source>
</reference>
<organism evidence="2 3">
    <name type="scientific">Brevundimonas balnearis</name>
    <dbReference type="NCBI Taxonomy" id="1572858"/>
    <lineage>
        <taxon>Bacteria</taxon>
        <taxon>Pseudomonadati</taxon>
        <taxon>Pseudomonadota</taxon>
        <taxon>Alphaproteobacteria</taxon>
        <taxon>Caulobacterales</taxon>
        <taxon>Caulobacteraceae</taxon>
        <taxon>Brevundimonas</taxon>
    </lineage>
</organism>
<evidence type="ECO:0000256" key="1">
    <source>
        <dbReference type="SAM" id="Phobius"/>
    </source>
</evidence>
<gene>
    <name evidence="2" type="ORF">ACFFGE_12245</name>
</gene>
<proteinExistence type="predicted"/>
<dbReference type="EMBL" id="JBHLSW010000007">
    <property type="protein sequence ID" value="MFC0634643.1"/>
    <property type="molecule type" value="Genomic_DNA"/>
</dbReference>
<evidence type="ECO:0000313" key="3">
    <source>
        <dbReference type="Proteomes" id="UP001589906"/>
    </source>
</evidence>
<sequence>MPSPAATLLIGAIAALLALCLAQGLGLISPKRFAQIVGGASGGVALICAGVWLAEGGAHG</sequence>
<protein>
    <recommendedName>
        <fullName evidence="4">GDT1 family protein</fullName>
    </recommendedName>
</protein>
<evidence type="ECO:0008006" key="4">
    <source>
        <dbReference type="Google" id="ProtNLM"/>
    </source>
</evidence>
<name>A0ABV6R7V6_9CAUL</name>
<keyword evidence="1" id="KW-0472">Membrane</keyword>
<keyword evidence="1" id="KW-1133">Transmembrane helix</keyword>